<evidence type="ECO:0000313" key="8">
    <source>
        <dbReference type="Proteomes" id="UP000825935"/>
    </source>
</evidence>
<evidence type="ECO:0000313" key="7">
    <source>
        <dbReference type="EMBL" id="KAH7427185.1"/>
    </source>
</evidence>
<dbReference type="InterPro" id="IPR007656">
    <property type="entry name" value="GTD-bd"/>
</dbReference>
<evidence type="ECO:0000256" key="1">
    <source>
        <dbReference type="ARBA" id="ARBA00004167"/>
    </source>
</evidence>
<sequence>MQEQTMTESLSPWCHYAHVSSWCLRNGYGDLFNDPNIFEILTQLLFALLVFVRILARFLILQLIKWRGHRNSPGNENAQRKIISWGISSPAVNRRVPIEFTNREKNSSKITDKHMKRSYSVVEQATKQKFYDCSKYDSICDGKKCLSFKHKRHTSFQHRHINSAPSPSYSSNSPQQYASSIRWTRSSGSTVEVEYEKLKFLRRNLSMRSSSVSSMTEISLNSGFREYLGFTNEDVKADFVPEELQEDSDSSAEQPVHFGVFCPLKKERGGILRSMSCVYRRTQEDLSKDTMPTPNIGQQGSHKISKSLLDGQISITEDVSNYNDSESLIRTLQNAYLKGQKKLSALCKELEVERISSETAAIEAMCMISRLQGEKATLYMEIVNCRRVEKERGIYLDQVIQHLKRKLFEKERENYLLKRQVMTMGGKYRRDVTESVAKKKEVDGVTFHLEGHRTLLVENRGPNQDETHRSIIDSPGRKSKRPFPWEKTPQQPSKRLKLTFDNGNSGTFTIF</sequence>
<keyword evidence="8" id="KW-1185">Reference proteome</keyword>
<dbReference type="PANTHER" id="PTHR31448">
    <property type="entry name" value="MYOSIN-BINDING PROTEIN 2"/>
    <property type="match status" value="1"/>
</dbReference>
<dbReference type="EMBL" id="CM035415">
    <property type="protein sequence ID" value="KAH7427185.1"/>
    <property type="molecule type" value="Genomic_DNA"/>
</dbReference>
<keyword evidence="2" id="KW-0812">Transmembrane</keyword>
<evidence type="ECO:0000259" key="6">
    <source>
        <dbReference type="PROSITE" id="PS51775"/>
    </source>
</evidence>
<dbReference type="AlphaFoldDB" id="A0A8T2U0J7"/>
<evidence type="ECO:0000256" key="2">
    <source>
        <dbReference type="ARBA" id="ARBA00022692"/>
    </source>
</evidence>
<dbReference type="PROSITE" id="PS51775">
    <property type="entry name" value="GTD_BINDING"/>
    <property type="match status" value="1"/>
</dbReference>
<organism evidence="7 8">
    <name type="scientific">Ceratopteris richardii</name>
    <name type="common">Triangle waterfern</name>
    <dbReference type="NCBI Taxonomy" id="49495"/>
    <lineage>
        <taxon>Eukaryota</taxon>
        <taxon>Viridiplantae</taxon>
        <taxon>Streptophyta</taxon>
        <taxon>Embryophyta</taxon>
        <taxon>Tracheophyta</taxon>
        <taxon>Polypodiopsida</taxon>
        <taxon>Polypodiidae</taxon>
        <taxon>Polypodiales</taxon>
        <taxon>Pteridineae</taxon>
        <taxon>Pteridaceae</taxon>
        <taxon>Parkerioideae</taxon>
        <taxon>Ceratopteris</taxon>
    </lineage>
</organism>
<dbReference type="EMBL" id="CM035415">
    <property type="protein sequence ID" value="KAH7427184.1"/>
    <property type="molecule type" value="Genomic_DNA"/>
</dbReference>
<protein>
    <recommendedName>
        <fullName evidence="6">GTD-binding domain-containing protein</fullName>
    </recommendedName>
</protein>
<dbReference type="InterPro" id="IPR039306">
    <property type="entry name" value="MYOB"/>
</dbReference>
<keyword evidence="4" id="KW-0472">Membrane</keyword>
<reference evidence="7" key="1">
    <citation type="submission" date="2021-08" db="EMBL/GenBank/DDBJ databases">
        <title>WGS assembly of Ceratopteris richardii.</title>
        <authorList>
            <person name="Marchant D.B."/>
            <person name="Chen G."/>
            <person name="Jenkins J."/>
            <person name="Shu S."/>
            <person name="Leebens-Mack J."/>
            <person name="Grimwood J."/>
            <person name="Schmutz J."/>
            <person name="Soltis P."/>
            <person name="Soltis D."/>
            <person name="Chen Z.-H."/>
        </authorList>
    </citation>
    <scope>NUCLEOTIDE SEQUENCE</scope>
    <source>
        <strain evidence="7">Whitten #5841</strain>
        <tissue evidence="7">Leaf</tissue>
    </source>
</reference>
<evidence type="ECO:0000256" key="4">
    <source>
        <dbReference type="ARBA" id="ARBA00023136"/>
    </source>
</evidence>
<dbReference type="GO" id="GO:0016020">
    <property type="term" value="C:membrane"/>
    <property type="evidence" value="ECO:0007669"/>
    <property type="project" value="UniProtKB-SubCell"/>
</dbReference>
<dbReference type="Pfam" id="PF04576">
    <property type="entry name" value="Zein-binding"/>
    <property type="match status" value="1"/>
</dbReference>
<feature type="region of interest" description="Disordered" evidence="5">
    <location>
        <begin position="460"/>
        <end position="493"/>
    </location>
</feature>
<dbReference type="GO" id="GO:0080115">
    <property type="term" value="F:myosin XI tail binding"/>
    <property type="evidence" value="ECO:0007669"/>
    <property type="project" value="UniProtKB-ARBA"/>
</dbReference>
<gene>
    <name evidence="7" type="ORF">KP509_10G033400</name>
</gene>
<evidence type="ECO:0000256" key="5">
    <source>
        <dbReference type="SAM" id="MobiDB-lite"/>
    </source>
</evidence>
<dbReference type="Proteomes" id="UP000825935">
    <property type="component" value="Chromosome 10"/>
</dbReference>
<name>A0A8T2U0J7_CERRI</name>
<comment type="subcellular location">
    <subcellularLocation>
        <location evidence="1">Membrane</location>
        <topology evidence="1">Single-pass membrane protein</topology>
    </subcellularLocation>
</comment>
<proteinExistence type="predicted"/>
<evidence type="ECO:0000256" key="3">
    <source>
        <dbReference type="ARBA" id="ARBA00022989"/>
    </source>
</evidence>
<feature type="domain" description="GTD-binding" evidence="6">
    <location>
        <begin position="327"/>
        <end position="425"/>
    </location>
</feature>
<accession>A0A8T2U0J7</accession>
<comment type="caution">
    <text evidence="7">The sequence shown here is derived from an EMBL/GenBank/DDBJ whole genome shotgun (WGS) entry which is preliminary data.</text>
</comment>
<keyword evidence="3" id="KW-1133">Transmembrane helix</keyword>
<dbReference type="PANTHER" id="PTHR31448:SF3">
    <property type="entry name" value="MYOSIN-BINDING PROTEIN 2"/>
    <property type="match status" value="1"/>
</dbReference>
<dbReference type="EMBL" id="CM035415">
    <property type="protein sequence ID" value="KAH7427186.1"/>
    <property type="molecule type" value="Genomic_DNA"/>
</dbReference>
<dbReference type="OrthoDB" id="1933744at2759"/>